<reference evidence="1" key="1">
    <citation type="submission" date="2020-11" db="EMBL/GenBank/DDBJ databases">
        <authorList>
            <consortium name="DOE Joint Genome Institute"/>
            <person name="Ahrendt S."/>
            <person name="Riley R."/>
            <person name="Andreopoulos W."/>
            <person name="LaButti K."/>
            <person name="Pangilinan J."/>
            <person name="Ruiz-duenas F.J."/>
            <person name="Barrasa J.M."/>
            <person name="Sanchez-Garcia M."/>
            <person name="Camarero S."/>
            <person name="Miyauchi S."/>
            <person name="Serrano A."/>
            <person name="Linde D."/>
            <person name="Babiker R."/>
            <person name="Drula E."/>
            <person name="Ayuso-Fernandez I."/>
            <person name="Pacheco R."/>
            <person name="Padilla G."/>
            <person name="Ferreira P."/>
            <person name="Barriuso J."/>
            <person name="Kellner H."/>
            <person name="Castanera R."/>
            <person name="Alfaro M."/>
            <person name="Ramirez L."/>
            <person name="Pisabarro A.G."/>
            <person name="Kuo A."/>
            <person name="Tritt A."/>
            <person name="Lipzen A."/>
            <person name="He G."/>
            <person name="Yan M."/>
            <person name="Ng V."/>
            <person name="Cullen D."/>
            <person name="Martin F."/>
            <person name="Rosso M.-N."/>
            <person name="Henrissat B."/>
            <person name="Hibbett D."/>
            <person name="Martinez A.T."/>
            <person name="Grigoriev I.V."/>
        </authorList>
    </citation>
    <scope>NUCLEOTIDE SEQUENCE</scope>
    <source>
        <strain evidence="1">AH 44721</strain>
    </source>
</reference>
<dbReference type="Gene3D" id="3.20.20.190">
    <property type="entry name" value="Phosphatidylinositol (PI) phosphodiesterase"/>
    <property type="match status" value="1"/>
</dbReference>
<keyword evidence="2" id="KW-1185">Reference proteome</keyword>
<evidence type="ECO:0000313" key="2">
    <source>
        <dbReference type="Proteomes" id="UP000724874"/>
    </source>
</evidence>
<dbReference type="AlphaFoldDB" id="A0A9P5TGM0"/>
<sequence>MLRQVGTSMQIETVQKKEGLTIEQVEKKENGLVANVLYMYHGKHYRIDPAAGLPLAAVIDEIEMWMSAHTAAAAAITVQIKQDAPPSGSVISFATAVTIGIDVTAWGDNNPNFDIYTPSGVHLVIQDEYSFDEGLSVIIVDKWDVVDGLLNAAFSDPDPTTCQYLNFASATTSLK</sequence>
<evidence type="ECO:0000313" key="1">
    <source>
        <dbReference type="EMBL" id="KAF8875261.1"/>
    </source>
</evidence>
<dbReference type="EMBL" id="JADNYJ010000199">
    <property type="protein sequence ID" value="KAF8875261.1"/>
    <property type="molecule type" value="Genomic_DNA"/>
</dbReference>
<proteinExistence type="predicted"/>
<comment type="caution">
    <text evidence="1">The sequence shown here is derived from an EMBL/GenBank/DDBJ whole genome shotgun (WGS) entry which is preliminary data.</text>
</comment>
<name>A0A9P5TGM0_GYMJU</name>
<gene>
    <name evidence="1" type="ORF">CPB84DRAFT_1966778</name>
</gene>
<organism evidence="1 2">
    <name type="scientific">Gymnopilus junonius</name>
    <name type="common">Spectacular rustgill mushroom</name>
    <name type="synonym">Gymnopilus spectabilis subsp. junonius</name>
    <dbReference type="NCBI Taxonomy" id="109634"/>
    <lineage>
        <taxon>Eukaryota</taxon>
        <taxon>Fungi</taxon>
        <taxon>Dikarya</taxon>
        <taxon>Basidiomycota</taxon>
        <taxon>Agaricomycotina</taxon>
        <taxon>Agaricomycetes</taxon>
        <taxon>Agaricomycetidae</taxon>
        <taxon>Agaricales</taxon>
        <taxon>Agaricineae</taxon>
        <taxon>Hymenogastraceae</taxon>
        <taxon>Gymnopilus</taxon>
    </lineage>
</organism>
<dbReference type="InterPro" id="IPR017946">
    <property type="entry name" value="PLC-like_Pdiesterase_TIM-brl"/>
</dbReference>
<accession>A0A9P5TGM0</accession>
<dbReference type="OrthoDB" id="1046782at2759"/>
<dbReference type="Proteomes" id="UP000724874">
    <property type="component" value="Unassembled WGS sequence"/>
</dbReference>
<dbReference type="GO" id="GO:0006629">
    <property type="term" value="P:lipid metabolic process"/>
    <property type="evidence" value="ECO:0007669"/>
    <property type="project" value="InterPro"/>
</dbReference>
<dbReference type="GO" id="GO:0008081">
    <property type="term" value="F:phosphoric diester hydrolase activity"/>
    <property type="evidence" value="ECO:0007669"/>
    <property type="project" value="InterPro"/>
</dbReference>
<protein>
    <submittedName>
        <fullName evidence="1">Uncharacterized protein</fullName>
    </submittedName>
</protein>